<gene>
    <name evidence="1" type="ORF">H4O18_05715</name>
</gene>
<comment type="caution">
    <text evidence="1">The sequence shown here is derived from an EMBL/GenBank/DDBJ whole genome shotgun (WGS) entry which is preliminary data.</text>
</comment>
<name>A0ABR7QJX3_9FLAO</name>
<protein>
    <submittedName>
        <fullName evidence="1">Alpha/beta hydrolase</fullName>
    </submittedName>
</protein>
<dbReference type="SUPFAM" id="SSF53474">
    <property type="entry name" value="alpha/beta-Hydrolases"/>
    <property type="match status" value="1"/>
</dbReference>
<keyword evidence="2" id="KW-1185">Reference proteome</keyword>
<evidence type="ECO:0000313" key="2">
    <source>
        <dbReference type="Proteomes" id="UP000618952"/>
    </source>
</evidence>
<reference evidence="1 2" key="1">
    <citation type="submission" date="2020-08" db="EMBL/GenBank/DDBJ databases">
        <title>Arenibacter gaetbuli sp. nov., isolated from a sand dune.</title>
        <authorList>
            <person name="Park S."/>
            <person name="Yoon J.-H."/>
        </authorList>
    </citation>
    <scope>NUCLEOTIDE SEQUENCE [LARGE SCALE GENOMIC DNA]</scope>
    <source>
        <strain evidence="1 2">BSSL-BM3</strain>
    </source>
</reference>
<sequence>MKKSMLENNNDGVESHLENPISYNPEIRIIADDYEIPQLNKKRRISVLLPHGYEYSSKSYPVLYLHDGQNLFDGGGPYGNWAIDEKLSDLSKNGMGDIIVVAIDHAEEERVLEFSPFKETKWGKGDGKKYLKFLVETLKPQIDKNFRTLKEREFTGVGGSSMGGLISIYAGLRYPSVFGKLMIFSPSLWITPKIYFDAINFHQPYPTDIYLYAGGDESANMVGNVEKLKQILEEKNKEGTKVNIELHIDPDGKHEEWFWSREFPTALEYLYFRN</sequence>
<dbReference type="InterPro" id="IPR050583">
    <property type="entry name" value="Mycobacterial_A85_antigen"/>
</dbReference>
<dbReference type="GO" id="GO:0016787">
    <property type="term" value="F:hydrolase activity"/>
    <property type="evidence" value="ECO:0007669"/>
    <property type="project" value="UniProtKB-KW"/>
</dbReference>
<proteinExistence type="predicted"/>
<dbReference type="InterPro" id="IPR000801">
    <property type="entry name" value="Esterase-like"/>
</dbReference>
<accession>A0ABR7QJX3</accession>
<organism evidence="1 2">
    <name type="scientific">Arenibacter arenosicollis</name>
    <dbReference type="NCBI Taxonomy" id="2762274"/>
    <lineage>
        <taxon>Bacteria</taxon>
        <taxon>Pseudomonadati</taxon>
        <taxon>Bacteroidota</taxon>
        <taxon>Flavobacteriia</taxon>
        <taxon>Flavobacteriales</taxon>
        <taxon>Flavobacteriaceae</taxon>
        <taxon>Arenibacter</taxon>
    </lineage>
</organism>
<dbReference type="PANTHER" id="PTHR48098">
    <property type="entry name" value="ENTEROCHELIN ESTERASE-RELATED"/>
    <property type="match status" value="1"/>
</dbReference>
<evidence type="ECO:0000313" key="1">
    <source>
        <dbReference type="EMBL" id="MBC8767483.1"/>
    </source>
</evidence>
<dbReference type="Pfam" id="PF00756">
    <property type="entry name" value="Esterase"/>
    <property type="match status" value="1"/>
</dbReference>
<dbReference type="PANTHER" id="PTHR48098:SF6">
    <property type="entry name" value="FERRI-BACILLIBACTIN ESTERASE BESA"/>
    <property type="match status" value="1"/>
</dbReference>
<dbReference type="EMBL" id="JACLHY010000003">
    <property type="protein sequence ID" value="MBC8767483.1"/>
    <property type="molecule type" value="Genomic_DNA"/>
</dbReference>
<dbReference type="Proteomes" id="UP000618952">
    <property type="component" value="Unassembled WGS sequence"/>
</dbReference>
<dbReference type="Gene3D" id="3.40.50.1820">
    <property type="entry name" value="alpha/beta hydrolase"/>
    <property type="match status" value="1"/>
</dbReference>
<dbReference type="InterPro" id="IPR029058">
    <property type="entry name" value="AB_hydrolase_fold"/>
</dbReference>
<keyword evidence="1" id="KW-0378">Hydrolase</keyword>
<dbReference type="RefSeq" id="WP_187582299.1">
    <property type="nucleotide sequence ID" value="NZ_JACLHY010000003.1"/>
</dbReference>